<protein>
    <submittedName>
        <fullName evidence="3">Uncharacterized protein</fullName>
    </submittedName>
</protein>
<organism evidence="3 4">
    <name type="scientific">Scytalidium lignicola</name>
    <name type="common">Hyphomycete</name>
    <dbReference type="NCBI Taxonomy" id="5539"/>
    <lineage>
        <taxon>Eukaryota</taxon>
        <taxon>Fungi</taxon>
        <taxon>Dikarya</taxon>
        <taxon>Ascomycota</taxon>
        <taxon>Pezizomycotina</taxon>
        <taxon>Leotiomycetes</taxon>
        <taxon>Leotiomycetes incertae sedis</taxon>
        <taxon>Scytalidium</taxon>
    </lineage>
</organism>
<dbReference type="OrthoDB" id="5428055at2759"/>
<evidence type="ECO:0000256" key="1">
    <source>
        <dbReference type="SAM" id="MobiDB-lite"/>
    </source>
</evidence>
<feature type="compositionally biased region" description="Polar residues" evidence="1">
    <location>
        <begin position="215"/>
        <end position="230"/>
    </location>
</feature>
<accession>A0A3E2HLZ1</accession>
<dbReference type="GO" id="GO:0016020">
    <property type="term" value="C:membrane"/>
    <property type="evidence" value="ECO:0007669"/>
    <property type="project" value="InterPro"/>
</dbReference>
<evidence type="ECO:0000313" key="4">
    <source>
        <dbReference type="Proteomes" id="UP000258309"/>
    </source>
</evidence>
<keyword evidence="2" id="KW-1133">Transmembrane helix</keyword>
<proteinExistence type="predicted"/>
<comment type="caution">
    <text evidence="3">The sequence shown here is derived from an EMBL/GenBank/DDBJ whole genome shotgun (WGS) entry which is preliminary data.</text>
</comment>
<keyword evidence="2" id="KW-0812">Transmembrane</keyword>
<name>A0A3E2HLZ1_SCYLI</name>
<feature type="compositionally biased region" description="Polar residues" evidence="1">
    <location>
        <begin position="56"/>
        <end position="93"/>
    </location>
</feature>
<feature type="region of interest" description="Disordered" evidence="1">
    <location>
        <begin position="26"/>
        <end position="93"/>
    </location>
</feature>
<feature type="transmembrane region" description="Helical" evidence="2">
    <location>
        <begin position="784"/>
        <end position="804"/>
    </location>
</feature>
<feature type="region of interest" description="Disordered" evidence="1">
    <location>
        <begin position="139"/>
        <end position="160"/>
    </location>
</feature>
<keyword evidence="2" id="KW-0472">Membrane</keyword>
<dbReference type="EMBL" id="NCSJ02000021">
    <property type="protein sequence ID" value="RFU34416.1"/>
    <property type="molecule type" value="Genomic_DNA"/>
</dbReference>
<feature type="non-terminal residue" evidence="3">
    <location>
        <position position="1"/>
    </location>
</feature>
<feature type="compositionally biased region" description="Polar residues" evidence="1">
    <location>
        <begin position="977"/>
        <end position="996"/>
    </location>
</feature>
<feature type="region of interest" description="Disordered" evidence="1">
    <location>
        <begin position="977"/>
        <end position="1027"/>
    </location>
</feature>
<keyword evidence="4" id="KW-1185">Reference proteome</keyword>
<feature type="non-terminal residue" evidence="3">
    <location>
        <position position="1188"/>
    </location>
</feature>
<feature type="compositionally biased region" description="Basic and acidic residues" evidence="1">
    <location>
        <begin position="1017"/>
        <end position="1027"/>
    </location>
</feature>
<feature type="region of interest" description="Disordered" evidence="1">
    <location>
        <begin position="1140"/>
        <end position="1188"/>
    </location>
</feature>
<reference evidence="3 4" key="1">
    <citation type="submission" date="2018-05" db="EMBL/GenBank/DDBJ databases">
        <title>Draft genome sequence of Scytalidium lignicola DSM 105466, a ubiquitous saprotrophic fungus.</title>
        <authorList>
            <person name="Buettner E."/>
            <person name="Gebauer A.M."/>
            <person name="Hofrichter M."/>
            <person name="Liers C."/>
            <person name="Kellner H."/>
        </authorList>
    </citation>
    <scope>NUCLEOTIDE SEQUENCE [LARGE SCALE GENOMIC DNA]</scope>
    <source>
        <strain evidence="3 4">DSM 105466</strain>
    </source>
</reference>
<dbReference type="GO" id="GO:0046873">
    <property type="term" value="F:metal ion transmembrane transporter activity"/>
    <property type="evidence" value="ECO:0007669"/>
    <property type="project" value="InterPro"/>
</dbReference>
<feature type="region of interest" description="Disordered" evidence="1">
    <location>
        <begin position="215"/>
        <end position="245"/>
    </location>
</feature>
<sequence length="1188" mass="133497">MPQLKKAMGCVPLFYLQKRTATASGARFPETLPGQAAETPGLDPLRSVKSMADPTGNDSGSSQLPASLQGSRTTPGPSFESNRDISTQSPSNLESFHQQDDFQVFHDIDRNAPDPQAAQSVAPESQKFYEDEGLIPVDTPSPVMFGRPPSARPSTVDEDERQIRSNFQNLLKPNVFIPSEDEDAEDLPPIGPLTSRQFEEVEMQLIPQMRYYMPRNTTASPTDRSASTGESVKHGGGESSTSVPRNQEVFFDGLIPVEAAVIPSIHDVSSVSPVDEYEVGLQSNLQSLLEMQSCAAPAPRWVSPPHVVRLLQEFEEIERRVEEGLEVADIEHASRHPHPLRSPMAHDEDDIGLQRNLESLLTQPDFAPPERWNAPVSSLQVEMDFQGRIPLAHGFSGFYDGLIAVEDQTPGPVDSRPALSTTEDGSQMRLHFSDLLRPTRFPQSLDNLDLSSDDQESLDAVKCTIGTMWREGDDRKLTFKEQNFSSRKASLFSQWLNIESRKSIGLIFLIITDWRREFGTPFHNALPDFPMQTLMYFDTPEVASVLPTIDYNEGELYWLMEHINIKPEVRHNDDEEREIDLGHTNKAQCLPLVVWTRAQGALRDQPDRPLIVVISRCARTIREDITQHYLQEQYKRWDRLRVNQAWVYLDLYFLFTRWDQIWDSVKYNLNRRTEEIHGRRSAMPIQHQTRQLHSDNRVVIGLREHVRIHKTSIKIVMQRVENMLGGSQWVDTQHLKTRLEDAYLAIEFFDVTATTLLEQQQNLLSLAFNLETIANGQAVARLNALAFIFLPLSFVASLFGITTWSIGPSWYPVVAVPVLVATIVAAYGANKLFNEDQPRMEEDYSLLEIDSEKYIAGTNKQMTLVTKLLSLFPLQSKQNRNWNRARAENNGTAKRPGLRVKRRDQGQLRELQRNLLVDPSRPIRNPAPLYDLDFSPAAFGNGLVLPRSTVQFVPNAYGDTSTTDMARLIPRYDYDGNVTQRVPSSRGNASISQGGRPSSHAVEPPRDRSPNMNAREPGFDSDHNTSIDNTRHRATIANEHTQGYSFDYTYENQTQSHQPSDTTDHAHLHTHLQMEYDVSYAFGGSSNAIEHGRNSNRRNVIVPAIPPTPPPSLNGSTSTVSLVPGVLTGSTAATGSIEMSTTPPLLQQQKKLQHSRVHTPESRPSASRAGLDTISEEAGRENQTVIVL</sequence>
<gene>
    <name evidence="3" type="ORF">B7463_g1904</name>
</gene>
<feature type="region of interest" description="Disordered" evidence="1">
    <location>
        <begin position="885"/>
        <end position="905"/>
    </location>
</feature>
<feature type="transmembrane region" description="Helical" evidence="2">
    <location>
        <begin position="810"/>
        <end position="830"/>
    </location>
</feature>
<dbReference type="Gene3D" id="1.20.58.340">
    <property type="entry name" value="Magnesium transport protein CorA, transmembrane region"/>
    <property type="match status" value="1"/>
</dbReference>
<dbReference type="Proteomes" id="UP000258309">
    <property type="component" value="Unassembled WGS sequence"/>
</dbReference>
<dbReference type="InterPro" id="IPR002523">
    <property type="entry name" value="MgTranspt_CorA/ZnTranspt_ZntB"/>
</dbReference>
<evidence type="ECO:0000256" key="2">
    <source>
        <dbReference type="SAM" id="Phobius"/>
    </source>
</evidence>
<evidence type="ECO:0000313" key="3">
    <source>
        <dbReference type="EMBL" id="RFU34416.1"/>
    </source>
</evidence>
<dbReference type="AlphaFoldDB" id="A0A3E2HLZ1"/>
<dbReference type="Pfam" id="PF01544">
    <property type="entry name" value="CorA"/>
    <property type="match status" value="1"/>
</dbReference>
<dbReference type="STRING" id="5539.A0A3E2HLZ1"/>